<organism evidence="1 2">
    <name type="scientific">Plakobranchus ocellatus</name>
    <dbReference type="NCBI Taxonomy" id="259542"/>
    <lineage>
        <taxon>Eukaryota</taxon>
        <taxon>Metazoa</taxon>
        <taxon>Spiralia</taxon>
        <taxon>Lophotrochozoa</taxon>
        <taxon>Mollusca</taxon>
        <taxon>Gastropoda</taxon>
        <taxon>Heterobranchia</taxon>
        <taxon>Euthyneura</taxon>
        <taxon>Panpulmonata</taxon>
        <taxon>Sacoglossa</taxon>
        <taxon>Placobranchoidea</taxon>
        <taxon>Plakobranchidae</taxon>
        <taxon>Plakobranchus</taxon>
    </lineage>
</organism>
<name>A0AAV3X9N9_9GAST</name>
<comment type="caution">
    <text evidence="1">The sequence shown here is derived from an EMBL/GenBank/DDBJ whole genome shotgun (WGS) entry which is preliminary data.</text>
</comment>
<reference evidence="1 2" key="1">
    <citation type="journal article" date="2021" name="Elife">
        <title>Chloroplast acquisition without the gene transfer in kleptoplastic sea slugs, Plakobranchus ocellatus.</title>
        <authorList>
            <person name="Maeda T."/>
            <person name="Takahashi S."/>
            <person name="Yoshida T."/>
            <person name="Shimamura S."/>
            <person name="Takaki Y."/>
            <person name="Nagai Y."/>
            <person name="Toyoda A."/>
            <person name="Suzuki Y."/>
            <person name="Arimoto A."/>
            <person name="Ishii H."/>
            <person name="Satoh N."/>
            <person name="Nishiyama T."/>
            <person name="Hasebe M."/>
            <person name="Maruyama T."/>
            <person name="Minagawa J."/>
            <person name="Obokata J."/>
            <person name="Shigenobu S."/>
        </authorList>
    </citation>
    <scope>NUCLEOTIDE SEQUENCE [LARGE SCALE GENOMIC DNA]</scope>
</reference>
<evidence type="ECO:0000313" key="1">
    <source>
        <dbReference type="EMBL" id="GFN75890.1"/>
    </source>
</evidence>
<dbReference type="EMBL" id="BLXT01000300">
    <property type="protein sequence ID" value="GFN75890.1"/>
    <property type="molecule type" value="Genomic_DNA"/>
</dbReference>
<gene>
    <name evidence="1" type="ORF">PoB_000239600</name>
</gene>
<accession>A0AAV3X9N9</accession>
<keyword evidence="2" id="KW-1185">Reference proteome</keyword>
<dbReference type="Proteomes" id="UP000735302">
    <property type="component" value="Unassembled WGS sequence"/>
</dbReference>
<sequence>MNLGNEFIEAQAIKDFPSPNGGRKTRKSFVKFGTPSQLSRLKLTISPKDTDRNSKFHPIPKESIRYNATNYKIESRNGIRLLPAIPPYLWKKIPWYQCLWE</sequence>
<proteinExistence type="predicted"/>
<evidence type="ECO:0000313" key="2">
    <source>
        <dbReference type="Proteomes" id="UP000735302"/>
    </source>
</evidence>
<dbReference type="AlphaFoldDB" id="A0AAV3X9N9"/>
<protein>
    <submittedName>
        <fullName evidence="1">Uncharacterized protein</fullName>
    </submittedName>
</protein>